<dbReference type="OrthoDB" id="9995434at2759"/>
<dbReference type="PANTHER" id="PTHR43763:SF17">
    <property type="entry name" value="AMINOPEPTIDASE P, CYTOPLASMIC-RELATED"/>
    <property type="match status" value="1"/>
</dbReference>
<keyword evidence="9" id="KW-0645">Protease</keyword>
<evidence type="ECO:0000259" key="6">
    <source>
        <dbReference type="Pfam" id="PF00557"/>
    </source>
</evidence>
<feature type="domain" description="Peptidase M24 C-terminal" evidence="8">
    <location>
        <begin position="623"/>
        <end position="680"/>
    </location>
</feature>
<comment type="similarity">
    <text evidence="2">Belongs to the peptidase M24B family.</text>
</comment>
<gene>
    <name evidence="9" type="ORF">FA09DRAFT_335847</name>
</gene>
<keyword evidence="4" id="KW-0378">Hydrolase</keyword>
<dbReference type="InterPro" id="IPR032416">
    <property type="entry name" value="Peptidase_M24_C"/>
</dbReference>
<dbReference type="SUPFAM" id="SSF55920">
    <property type="entry name" value="Creatinase/aminopeptidase"/>
    <property type="match status" value="1"/>
</dbReference>
<evidence type="ECO:0000313" key="10">
    <source>
        <dbReference type="Proteomes" id="UP000245946"/>
    </source>
</evidence>
<dbReference type="Pfam" id="PF01321">
    <property type="entry name" value="Creatinase_N"/>
    <property type="match status" value="1"/>
</dbReference>
<keyword evidence="10" id="KW-1185">Reference proteome</keyword>
<evidence type="ECO:0000256" key="5">
    <source>
        <dbReference type="ARBA" id="ARBA00023211"/>
    </source>
</evidence>
<dbReference type="InterPro" id="IPR029149">
    <property type="entry name" value="Creatin/AminoP/Spt16_N"/>
</dbReference>
<dbReference type="Pfam" id="PF16189">
    <property type="entry name" value="Creatinase_N_2"/>
    <property type="match status" value="1"/>
</dbReference>
<keyword evidence="9" id="KW-0031">Aminopeptidase</keyword>
<dbReference type="InterPro" id="IPR000994">
    <property type="entry name" value="Pept_M24"/>
</dbReference>
<name>A0A316ZHG7_9BASI</name>
<dbReference type="Pfam" id="PF16188">
    <property type="entry name" value="Peptidase_M24_C"/>
    <property type="match status" value="1"/>
</dbReference>
<evidence type="ECO:0000256" key="3">
    <source>
        <dbReference type="ARBA" id="ARBA00022723"/>
    </source>
</evidence>
<sequence>MSCLGALSHLVRRRAAPPAPASCASASTSTLVSAYTSEKASLAPSAPPRVRDTGAQLAALRKLMDEEGVTAYLVPSEDAHGSEYVASEDERRAFISGFTGSTGTAVVCADSAHLFTDGRYFVQAEEQLDDSWTLHKVGEPGVLDWSDWLVGQAEDKPLTLGLDARLSSYTAVGPLVKALADRNSAVHYPTRNLVDVCWHARPPPSLAPIYAHDIKYAGVAADEKLARVAAWLGKRGSAGNAKTWPKGSAYFVSELDEVAWLLNLRGGSFAFTPLFPAYLVIAASEGGKYRATLFVSPLLLLPSSKTRKYVEGLDVEVREYDDVFRFLRSGEWKGAPAEGSDLPKLVMSSTASFAAVNAVGEENVALQPLSPIATWKARKNAAELAGMHAAYRRDGAAWVRWAAWLEEAIVHKGKAIDEWTAAKELHRLRTQDPLYAGTDAYPSISASGEDAALPHFETPEDGTARIIDRETPYLMDAGGQYYDGTIDTTRTTHFGKPSAEQKRAYTRVLQGHIAIAEAVFPMGTTGAQLDVLARNKLWQDGYNYMHGTGHGIGAFSQVHEGPQGFGRASGAAMVPAPLDEGMCISDEPGHYEAGKGGFGIRIESIFAVAKAHTHRGFGGADRWLRFERITQVPIDRRLVDHKLLNSDELRWLTHHNESVRRALLPLIKHDRRAVKYLQKQ</sequence>
<accession>A0A316ZHG7</accession>
<dbReference type="PANTHER" id="PTHR43763">
    <property type="entry name" value="XAA-PRO AMINOPEPTIDASE 1"/>
    <property type="match status" value="1"/>
</dbReference>
<dbReference type="SUPFAM" id="SSF53092">
    <property type="entry name" value="Creatinase/prolidase N-terminal domain"/>
    <property type="match status" value="1"/>
</dbReference>
<dbReference type="EMBL" id="KZ819283">
    <property type="protein sequence ID" value="PWO01218.1"/>
    <property type="molecule type" value="Genomic_DNA"/>
</dbReference>
<organism evidence="9 10">
    <name type="scientific">Tilletiopsis washingtonensis</name>
    <dbReference type="NCBI Taxonomy" id="58919"/>
    <lineage>
        <taxon>Eukaryota</taxon>
        <taxon>Fungi</taxon>
        <taxon>Dikarya</taxon>
        <taxon>Basidiomycota</taxon>
        <taxon>Ustilaginomycotina</taxon>
        <taxon>Exobasidiomycetes</taxon>
        <taxon>Entylomatales</taxon>
        <taxon>Entylomatales incertae sedis</taxon>
        <taxon>Tilletiopsis</taxon>
    </lineage>
</organism>
<evidence type="ECO:0000259" key="7">
    <source>
        <dbReference type="Pfam" id="PF01321"/>
    </source>
</evidence>
<evidence type="ECO:0000256" key="4">
    <source>
        <dbReference type="ARBA" id="ARBA00022801"/>
    </source>
</evidence>
<feature type="domain" description="Creatinase N-terminal" evidence="7">
    <location>
        <begin position="57"/>
        <end position="180"/>
    </location>
</feature>
<keyword evidence="3" id="KW-0479">Metal-binding</keyword>
<dbReference type="Gene3D" id="3.90.230.10">
    <property type="entry name" value="Creatinase/methionine aminopeptidase superfamily"/>
    <property type="match status" value="1"/>
</dbReference>
<dbReference type="InterPro" id="IPR000587">
    <property type="entry name" value="Creatinase_N"/>
</dbReference>
<dbReference type="Pfam" id="PF00557">
    <property type="entry name" value="Peptidase_M24"/>
    <property type="match status" value="1"/>
</dbReference>
<evidence type="ECO:0000313" key="9">
    <source>
        <dbReference type="EMBL" id="PWO01218.1"/>
    </source>
</evidence>
<dbReference type="InterPro" id="IPR050422">
    <property type="entry name" value="X-Pro_aminopeptidase_P"/>
</dbReference>
<dbReference type="RefSeq" id="XP_025601496.1">
    <property type="nucleotide sequence ID" value="XM_025743806.1"/>
</dbReference>
<dbReference type="InterPro" id="IPR036005">
    <property type="entry name" value="Creatinase/aminopeptidase-like"/>
</dbReference>
<dbReference type="FunFam" id="3.40.350.10:FF:000003">
    <property type="entry name" value="Xaa-pro aminopeptidase P"/>
    <property type="match status" value="1"/>
</dbReference>
<reference evidence="9 10" key="1">
    <citation type="journal article" date="2018" name="Mol. Biol. Evol.">
        <title>Broad Genomic Sampling Reveals a Smut Pathogenic Ancestry of the Fungal Clade Ustilaginomycotina.</title>
        <authorList>
            <person name="Kijpornyongpan T."/>
            <person name="Mondo S.J."/>
            <person name="Barry K."/>
            <person name="Sandor L."/>
            <person name="Lee J."/>
            <person name="Lipzen A."/>
            <person name="Pangilinan J."/>
            <person name="LaButti K."/>
            <person name="Hainaut M."/>
            <person name="Henrissat B."/>
            <person name="Grigoriev I.V."/>
            <person name="Spatafora J.W."/>
            <person name="Aime M.C."/>
        </authorList>
    </citation>
    <scope>NUCLEOTIDE SEQUENCE [LARGE SCALE GENOMIC DNA]</scope>
    <source>
        <strain evidence="9 10">MCA 4186</strain>
    </source>
</reference>
<dbReference type="Proteomes" id="UP000245946">
    <property type="component" value="Unassembled WGS sequence"/>
</dbReference>
<keyword evidence="5" id="KW-0464">Manganese</keyword>
<dbReference type="GeneID" id="37271350"/>
<evidence type="ECO:0000256" key="1">
    <source>
        <dbReference type="ARBA" id="ARBA00001936"/>
    </source>
</evidence>
<proteinExistence type="inferred from homology"/>
<dbReference type="GO" id="GO:0046872">
    <property type="term" value="F:metal ion binding"/>
    <property type="evidence" value="ECO:0007669"/>
    <property type="project" value="UniProtKB-KW"/>
</dbReference>
<dbReference type="GO" id="GO:0004177">
    <property type="term" value="F:aminopeptidase activity"/>
    <property type="evidence" value="ECO:0007669"/>
    <property type="project" value="UniProtKB-KW"/>
</dbReference>
<feature type="domain" description="Peptidase M24" evidence="6">
    <location>
        <begin position="386"/>
        <end position="608"/>
    </location>
</feature>
<comment type="cofactor">
    <cofactor evidence="1">
        <name>Mn(2+)</name>
        <dbReference type="ChEBI" id="CHEBI:29035"/>
    </cofactor>
</comment>
<dbReference type="STRING" id="58919.A0A316ZHG7"/>
<dbReference type="FunFam" id="3.90.230.10:FF:000009">
    <property type="entry name" value="xaa-Pro aminopeptidase 2"/>
    <property type="match status" value="1"/>
</dbReference>
<evidence type="ECO:0000256" key="2">
    <source>
        <dbReference type="ARBA" id="ARBA00008766"/>
    </source>
</evidence>
<dbReference type="AlphaFoldDB" id="A0A316ZHG7"/>
<protein>
    <submittedName>
        <fullName evidence="9">Putative aminopeptidase P, cytoplasmic</fullName>
    </submittedName>
</protein>
<dbReference type="Gene3D" id="3.40.350.10">
    <property type="entry name" value="Creatinase/prolidase N-terminal domain"/>
    <property type="match status" value="2"/>
</dbReference>
<evidence type="ECO:0000259" key="8">
    <source>
        <dbReference type="Pfam" id="PF16188"/>
    </source>
</evidence>